<dbReference type="EMBL" id="CAXLJL010000201">
    <property type="protein sequence ID" value="CAL5134484.1"/>
    <property type="molecule type" value="Genomic_DNA"/>
</dbReference>
<dbReference type="Pfam" id="PF00005">
    <property type="entry name" value="ABC_tran"/>
    <property type="match status" value="2"/>
</dbReference>
<gene>
    <name evidence="13" type="ORF">CDAUBV1_LOCUS7858</name>
</gene>
<dbReference type="GO" id="GO:0005524">
    <property type="term" value="F:ATP binding"/>
    <property type="evidence" value="ECO:0007669"/>
    <property type="project" value="UniProtKB-KW"/>
</dbReference>
<feature type="transmembrane region" description="Helical" evidence="10">
    <location>
        <begin position="421"/>
        <end position="440"/>
    </location>
</feature>
<protein>
    <submittedName>
        <fullName evidence="13">Uncharacterized protein</fullName>
    </submittedName>
</protein>
<evidence type="ECO:0000259" key="11">
    <source>
        <dbReference type="PROSITE" id="PS50893"/>
    </source>
</evidence>
<feature type="domain" description="ABC transmembrane type-1" evidence="12">
    <location>
        <begin position="367"/>
        <end position="652"/>
    </location>
</feature>
<dbReference type="FunFam" id="3.40.50.300:FF:000997">
    <property type="entry name" value="Multidrug resistance-associated protein 1"/>
    <property type="match status" value="1"/>
</dbReference>
<keyword evidence="8 10" id="KW-0472">Membrane</keyword>
<feature type="transmembrane region" description="Helical" evidence="10">
    <location>
        <begin position="1208"/>
        <end position="1228"/>
    </location>
</feature>
<feature type="transmembrane region" description="Helical" evidence="10">
    <location>
        <begin position="178"/>
        <end position="196"/>
    </location>
</feature>
<dbReference type="FunFam" id="3.40.50.300:FF:000163">
    <property type="entry name" value="Multidrug resistance-associated protein member 4"/>
    <property type="match status" value="1"/>
</dbReference>
<sequence>MKLCRGGFFNDSIWDEENPEISECFQSVLLLFPWFFTLIFTIPVVIRQWRRKPAPITDIKFDKMMIGKQFTAASMLILIIISLCVTIYRDSLYDWMYVDPLEYLQLCARIITQIGFICLIEWHRRLCQPRSQVQFGYIFVFFLAEIFRLWGSATEFMHAVHPTDEEPAWAPTPSVARFQFGLSIALVALSLIHMILQSFSPHTWKNSLLSEEDACPEMWVSVPSLWTFAWISDFIWKCYRKRITRPEDLFNVRPDESVEENYARFISSFQTINLFRGCLGVPQLKPLDANDVESQLSAFATCAYGYDENGKTKADLQVIRSDGCDKPEKNAEKMHQTQDNTTTKAGWSLFLVLCKAFGARLLVAWSLLFLCCFTAYASPVFLGYMIKFLEDKSAPVWRGHVIALAMLFVSIMDGVLSQVGFYGSICVGIAIRAALIAAVYRKGLRLSAEARARYTSGELLNLICVDVNRIMEAFFFSFLVWMAVVRIIIALCLFWIQLELSTLAGIGVLILTMPVNMAVMWITQKAQVIEMEWKDKRMKSLSEVFNAIKVIKLYAWEKAFEKQVSDLRKQEIKQLLISTSAWGVAQIFWCVTPHALLLVSFVTYCREVLFPQAGLAFPQILTADKIFVSVTLFGLLREPLFYLPWSTSTVIMAYVSLKRVGRLLIAQEIDELSVDRDKPVEKEDAEKPTAIEFKDASLSWTQKGPVILKNLNLRVSQGSLVAVVGTVGSGKSSLLSACLGEMIKRRGVVRVNGSTAYVPQQAWIQQMTLRENICFGHSLNDPPFDKRSLSDPRIRDQRLWYQTVISACALRPDIAQLQGGDHAEIGDRGANLSGGQRQRVSLARAVYQDCDIYLLDDPLSAVDTHVGQHLFEHVIGPTGLLKDKTRLITTNSFKWLPYADWIVVLDKERGIIQSGTYKELLSEASGELNQILRQTTDKKVEKDGPQTKTTQEKESIDVIGSVSDLSSEVGAGRGIMMARMRASFRGQQTLDVTGDAENRMHASRLSLITSDAGSGKFVSVEELAQGRVSWSSYKNYIVDRGIILTIASVLSYAGFQAIYFFSTYWLTWFAQDAELNNSTELLMQGTLNDSFRPAIIESMRQRTAYYLVGYTWTGFGQVAFVVLFVITHTWATISASKVTHQSLLSSMMKATTAFLDRTPMGRLLNRFSNDVDSLDHIIPPAFMDTIMTIGDVAASLLVILIAVRPAGIGVAIIVPLLIITFVIESVYIPTMTQSRRMDAITRSNVMANFNETAVSPQGVSVIRAFGRSNAFIEKSDGLTDKYSIHIFSGLASNRWLEILTTCICGTMVYLTNVVIISCREQLTGAMSGLIISYALQVSAACAWLCKQLSQLESSTIALERIQEYVDAEQEDRWECGPDSPPDANWPSPCCQIVFNKATVSYVPPQEGGDKKEKPDRRSKKLRSQGQSQSEKEESRTVTALRSVDLVLSGKPECRRIGVVGRTGAGKSTLASCIFRLYNASVTDADRAIMTGNLSNRGPIIVDGVDLERIGLHELRPRFSILPQEPILFSGSLRFNLDPFGERSEGELWSALRSAHLAQWVESDGVGLDYECGEGGCNLSTGQRQLVCLARVCLSSGGRVRLLILDEATAAMDPATDKLVMQTVVGKQFSEATVIIIAHRLATVMDTDMIVVLDHGRVVETGSPAELLANPNSLFSKMNRAGH</sequence>
<dbReference type="InterPro" id="IPR003439">
    <property type="entry name" value="ABC_transporter-like_ATP-bd"/>
</dbReference>
<dbReference type="InterPro" id="IPR036640">
    <property type="entry name" value="ABC1_TM_sf"/>
</dbReference>
<evidence type="ECO:0000256" key="8">
    <source>
        <dbReference type="ARBA" id="ARBA00023136"/>
    </source>
</evidence>
<keyword evidence="5" id="KW-0547">Nucleotide-binding</keyword>
<dbReference type="GO" id="GO:0140359">
    <property type="term" value="F:ABC-type transporter activity"/>
    <property type="evidence" value="ECO:0007669"/>
    <property type="project" value="InterPro"/>
</dbReference>
<dbReference type="InterPro" id="IPR017871">
    <property type="entry name" value="ABC_transporter-like_CS"/>
</dbReference>
<feature type="transmembrane region" description="Helical" evidence="10">
    <location>
        <begin position="502"/>
        <end position="522"/>
    </location>
</feature>
<keyword evidence="2" id="KW-0813">Transport</keyword>
<dbReference type="InterPro" id="IPR011527">
    <property type="entry name" value="ABC1_TM_dom"/>
</dbReference>
<dbReference type="Proteomes" id="UP001497525">
    <property type="component" value="Unassembled WGS sequence"/>
</dbReference>
<organism evidence="13 14">
    <name type="scientific">Calicophoron daubneyi</name>
    <name type="common">Rumen fluke</name>
    <name type="synonym">Paramphistomum daubneyi</name>
    <dbReference type="NCBI Taxonomy" id="300641"/>
    <lineage>
        <taxon>Eukaryota</taxon>
        <taxon>Metazoa</taxon>
        <taxon>Spiralia</taxon>
        <taxon>Lophotrochozoa</taxon>
        <taxon>Platyhelminthes</taxon>
        <taxon>Trematoda</taxon>
        <taxon>Digenea</taxon>
        <taxon>Plagiorchiida</taxon>
        <taxon>Pronocephalata</taxon>
        <taxon>Paramphistomoidea</taxon>
        <taxon>Paramphistomidae</taxon>
        <taxon>Calicophoron</taxon>
    </lineage>
</organism>
<feature type="region of interest" description="Disordered" evidence="9">
    <location>
        <begin position="1401"/>
        <end position="1436"/>
    </location>
</feature>
<evidence type="ECO:0000256" key="2">
    <source>
        <dbReference type="ARBA" id="ARBA00022448"/>
    </source>
</evidence>
<feature type="transmembrane region" description="Helical" evidence="10">
    <location>
        <begin position="364"/>
        <end position="384"/>
    </location>
</feature>
<evidence type="ECO:0000259" key="12">
    <source>
        <dbReference type="PROSITE" id="PS50929"/>
    </source>
</evidence>
<dbReference type="PROSITE" id="PS00211">
    <property type="entry name" value="ABC_TRANSPORTER_1"/>
    <property type="match status" value="1"/>
</dbReference>
<feature type="transmembrane region" description="Helical" evidence="10">
    <location>
        <begin position="1104"/>
        <end position="1127"/>
    </location>
</feature>
<keyword evidence="4" id="KW-0677">Repeat</keyword>
<name>A0AAV2TBM2_CALDB</name>
<feature type="transmembrane region" description="Helical" evidence="10">
    <location>
        <begin position="70"/>
        <end position="88"/>
    </location>
</feature>
<evidence type="ECO:0000313" key="14">
    <source>
        <dbReference type="Proteomes" id="UP001497525"/>
    </source>
</evidence>
<dbReference type="PANTHER" id="PTHR24223">
    <property type="entry name" value="ATP-BINDING CASSETTE SUB-FAMILY C"/>
    <property type="match status" value="1"/>
</dbReference>
<feature type="transmembrane region" description="Helical" evidence="10">
    <location>
        <begin position="473"/>
        <end position="496"/>
    </location>
</feature>
<dbReference type="PROSITE" id="PS50893">
    <property type="entry name" value="ABC_TRANSPORTER_2"/>
    <property type="match status" value="2"/>
</dbReference>
<feature type="transmembrane region" description="Helical" evidence="10">
    <location>
        <begin position="575"/>
        <end position="602"/>
    </location>
</feature>
<evidence type="ECO:0000256" key="5">
    <source>
        <dbReference type="ARBA" id="ARBA00022741"/>
    </source>
</evidence>
<dbReference type="GO" id="GO:0016887">
    <property type="term" value="F:ATP hydrolysis activity"/>
    <property type="evidence" value="ECO:0007669"/>
    <property type="project" value="InterPro"/>
</dbReference>
<evidence type="ECO:0000313" key="13">
    <source>
        <dbReference type="EMBL" id="CAL5134484.1"/>
    </source>
</evidence>
<comment type="caution">
    <text evidence="13">The sequence shown here is derived from an EMBL/GenBank/DDBJ whole genome shotgun (WGS) entry which is preliminary data.</text>
</comment>
<dbReference type="PANTHER" id="PTHR24223:SF415">
    <property type="entry name" value="FI20190P1"/>
    <property type="match status" value="1"/>
</dbReference>
<feature type="transmembrane region" description="Helical" evidence="10">
    <location>
        <begin position="1041"/>
        <end position="1061"/>
    </location>
</feature>
<feature type="domain" description="ABC transporter" evidence="11">
    <location>
        <begin position="1421"/>
        <end position="1679"/>
    </location>
</feature>
<feature type="transmembrane region" description="Helical" evidence="10">
    <location>
        <begin position="1181"/>
        <end position="1202"/>
    </location>
</feature>
<dbReference type="Gene3D" id="1.20.1560.10">
    <property type="entry name" value="ABC transporter type 1, transmembrane domain"/>
    <property type="match status" value="2"/>
</dbReference>
<feature type="transmembrane region" description="Helical" evidence="10">
    <location>
        <begin position="103"/>
        <end position="122"/>
    </location>
</feature>
<dbReference type="InterPro" id="IPR050173">
    <property type="entry name" value="ABC_transporter_C-like"/>
</dbReference>
<accession>A0AAV2TBM2</accession>
<dbReference type="SUPFAM" id="SSF90123">
    <property type="entry name" value="ABC transporter transmembrane region"/>
    <property type="match status" value="2"/>
</dbReference>
<keyword evidence="3 10" id="KW-0812">Transmembrane</keyword>
<dbReference type="GO" id="GO:0016020">
    <property type="term" value="C:membrane"/>
    <property type="evidence" value="ECO:0007669"/>
    <property type="project" value="UniProtKB-SubCell"/>
</dbReference>
<dbReference type="Pfam" id="PF00664">
    <property type="entry name" value="ABC_membrane"/>
    <property type="match status" value="2"/>
</dbReference>
<dbReference type="SUPFAM" id="SSF52540">
    <property type="entry name" value="P-loop containing nucleoside triphosphate hydrolases"/>
    <property type="match status" value="2"/>
</dbReference>
<evidence type="ECO:0000256" key="10">
    <source>
        <dbReference type="SAM" id="Phobius"/>
    </source>
</evidence>
<keyword evidence="6" id="KW-0067">ATP-binding</keyword>
<dbReference type="InterPro" id="IPR027417">
    <property type="entry name" value="P-loop_NTPase"/>
</dbReference>
<evidence type="ECO:0000256" key="4">
    <source>
        <dbReference type="ARBA" id="ARBA00022737"/>
    </source>
</evidence>
<dbReference type="PROSITE" id="PS50929">
    <property type="entry name" value="ABC_TM1F"/>
    <property type="match status" value="2"/>
</dbReference>
<dbReference type="InterPro" id="IPR003593">
    <property type="entry name" value="AAA+_ATPase"/>
</dbReference>
<evidence type="ECO:0000256" key="6">
    <source>
        <dbReference type="ARBA" id="ARBA00022840"/>
    </source>
</evidence>
<dbReference type="CDD" id="cd18595">
    <property type="entry name" value="ABC_6TM_MRP1_2_3_6_D1_like"/>
    <property type="match status" value="1"/>
</dbReference>
<dbReference type="CDD" id="cd03250">
    <property type="entry name" value="ABCC_MRP_domain1"/>
    <property type="match status" value="1"/>
</dbReference>
<feature type="transmembrane region" description="Helical" evidence="10">
    <location>
        <begin position="134"/>
        <end position="151"/>
    </location>
</feature>
<evidence type="ECO:0000256" key="1">
    <source>
        <dbReference type="ARBA" id="ARBA00004141"/>
    </source>
</evidence>
<proteinExistence type="predicted"/>
<dbReference type="FunFam" id="1.20.1560.10:FF:000013">
    <property type="entry name" value="ABC transporter C family member 2"/>
    <property type="match status" value="1"/>
</dbReference>
<dbReference type="SMART" id="SM00382">
    <property type="entry name" value="AAA"/>
    <property type="match status" value="2"/>
</dbReference>
<dbReference type="Gene3D" id="3.40.50.300">
    <property type="entry name" value="P-loop containing nucleotide triphosphate hydrolases"/>
    <property type="match status" value="2"/>
</dbReference>
<evidence type="ECO:0000256" key="7">
    <source>
        <dbReference type="ARBA" id="ARBA00022989"/>
    </source>
</evidence>
<feature type="domain" description="ABC transporter" evidence="11">
    <location>
        <begin position="691"/>
        <end position="933"/>
    </location>
</feature>
<reference evidence="13" key="1">
    <citation type="submission" date="2024-06" db="EMBL/GenBank/DDBJ databases">
        <authorList>
            <person name="Liu X."/>
            <person name="Lenzi L."/>
            <person name="Haldenby T S."/>
            <person name="Uol C."/>
        </authorList>
    </citation>
    <scope>NUCLEOTIDE SEQUENCE</scope>
</reference>
<dbReference type="CDD" id="cd03244">
    <property type="entry name" value="ABCC_MRP_domain2"/>
    <property type="match status" value="1"/>
</dbReference>
<feature type="domain" description="ABC transmembrane type-1" evidence="12">
    <location>
        <begin position="1046"/>
        <end position="1353"/>
    </location>
</feature>
<keyword evidence="7 10" id="KW-1133">Transmembrane helix</keyword>
<comment type="subcellular location">
    <subcellularLocation>
        <location evidence="1">Membrane</location>
        <topology evidence="1">Multi-pass membrane protein</topology>
    </subcellularLocation>
</comment>
<evidence type="ECO:0000256" key="3">
    <source>
        <dbReference type="ARBA" id="ARBA00022692"/>
    </source>
</evidence>
<feature type="transmembrane region" description="Helical" evidence="10">
    <location>
        <begin position="28"/>
        <end position="49"/>
    </location>
</feature>
<evidence type="ECO:0000256" key="9">
    <source>
        <dbReference type="SAM" id="MobiDB-lite"/>
    </source>
</evidence>
<dbReference type="FunFam" id="1.20.1560.10:FF:000006">
    <property type="entry name" value="ATP-binding cassette, sub-family C (CFTR/MRP), member 9"/>
    <property type="match status" value="1"/>
</dbReference>